<dbReference type="PROSITE" id="PS50127">
    <property type="entry name" value="UBC_2"/>
    <property type="match status" value="1"/>
</dbReference>
<accession>A0A367KD45</accession>
<sequence length="149" mass="17096">MTSLYSKRLTKELRDLQKNPPEGVEVEEASNFLKWTLCLTGARGSVYEGEKFKLEFRFTPQYPLEAPEVVFIRPYVPIHPHVNRCILNMNTTTDETEYIHWSPVQTVAHVCLSIISMMSSCTKKELPPDNDLYVKNASASPKKTAWAFQ</sequence>
<proteinExistence type="predicted"/>
<dbReference type="PANTHER" id="PTHR24067">
    <property type="entry name" value="UBIQUITIN-CONJUGATING ENZYME E2"/>
    <property type="match status" value="1"/>
</dbReference>
<dbReference type="OrthoDB" id="406833at2759"/>
<keyword evidence="4" id="KW-1185">Reference proteome</keyword>
<dbReference type="STRING" id="86630.A0A367KD45"/>
<dbReference type="InterPro" id="IPR000608">
    <property type="entry name" value="UBC"/>
</dbReference>
<evidence type="ECO:0000256" key="1">
    <source>
        <dbReference type="ARBA" id="ARBA00022786"/>
    </source>
</evidence>
<dbReference type="InterPro" id="IPR050113">
    <property type="entry name" value="Ub_conjugating_enzyme"/>
</dbReference>
<evidence type="ECO:0000313" key="3">
    <source>
        <dbReference type="EMBL" id="RCI00020.1"/>
    </source>
</evidence>
<dbReference type="InterPro" id="IPR016135">
    <property type="entry name" value="UBQ-conjugating_enzyme/RWD"/>
</dbReference>
<dbReference type="SMART" id="SM00212">
    <property type="entry name" value="UBCc"/>
    <property type="match status" value="1"/>
</dbReference>
<dbReference type="CDD" id="cd23808">
    <property type="entry name" value="UBCc_UBE2W"/>
    <property type="match status" value="1"/>
</dbReference>
<dbReference type="SUPFAM" id="SSF54495">
    <property type="entry name" value="UBC-like"/>
    <property type="match status" value="1"/>
</dbReference>
<comment type="caution">
    <text evidence="3">The sequence shown here is derived from an EMBL/GenBank/DDBJ whole genome shotgun (WGS) entry which is preliminary data.</text>
</comment>
<evidence type="ECO:0000259" key="2">
    <source>
        <dbReference type="PROSITE" id="PS50127"/>
    </source>
</evidence>
<dbReference type="Pfam" id="PF00179">
    <property type="entry name" value="UQ_con"/>
    <property type="match status" value="1"/>
</dbReference>
<protein>
    <submittedName>
        <fullName evidence="3">Ubiquitin-conjugating enzyme E2 W</fullName>
    </submittedName>
</protein>
<dbReference type="Gene3D" id="3.10.110.10">
    <property type="entry name" value="Ubiquitin Conjugating Enzyme"/>
    <property type="match status" value="1"/>
</dbReference>
<organism evidence="3 4">
    <name type="scientific">Rhizopus azygosporus</name>
    <name type="common">Rhizopus microsporus var. azygosporus</name>
    <dbReference type="NCBI Taxonomy" id="86630"/>
    <lineage>
        <taxon>Eukaryota</taxon>
        <taxon>Fungi</taxon>
        <taxon>Fungi incertae sedis</taxon>
        <taxon>Mucoromycota</taxon>
        <taxon>Mucoromycotina</taxon>
        <taxon>Mucoromycetes</taxon>
        <taxon>Mucorales</taxon>
        <taxon>Mucorineae</taxon>
        <taxon>Rhizopodaceae</taxon>
        <taxon>Rhizopus</taxon>
    </lineage>
</organism>
<name>A0A367KD45_RHIAZ</name>
<keyword evidence="1" id="KW-0833">Ubl conjugation pathway</keyword>
<dbReference type="EMBL" id="PJQL01000085">
    <property type="protein sequence ID" value="RCI00020.1"/>
    <property type="molecule type" value="Genomic_DNA"/>
</dbReference>
<dbReference type="AlphaFoldDB" id="A0A367KD45"/>
<dbReference type="Proteomes" id="UP000252139">
    <property type="component" value="Unassembled WGS sequence"/>
</dbReference>
<gene>
    <name evidence="3" type="primary">UBE2W_1</name>
    <name evidence="3" type="ORF">CU097_014315</name>
</gene>
<evidence type="ECO:0000313" key="4">
    <source>
        <dbReference type="Proteomes" id="UP000252139"/>
    </source>
</evidence>
<reference evidence="3 4" key="1">
    <citation type="journal article" date="2018" name="G3 (Bethesda)">
        <title>Phylogenetic and Phylogenomic Definition of Rhizopus Species.</title>
        <authorList>
            <person name="Gryganskyi A.P."/>
            <person name="Golan J."/>
            <person name="Dolatabadi S."/>
            <person name="Mondo S."/>
            <person name="Robb S."/>
            <person name="Idnurm A."/>
            <person name="Muszewska A."/>
            <person name="Steczkiewicz K."/>
            <person name="Masonjones S."/>
            <person name="Liao H.L."/>
            <person name="Gajdeczka M.T."/>
            <person name="Anike F."/>
            <person name="Vuek A."/>
            <person name="Anishchenko I.M."/>
            <person name="Voigt K."/>
            <person name="de Hoog G.S."/>
            <person name="Smith M.E."/>
            <person name="Heitman J."/>
            <person name="Vilgalys R."/>
            <person name="Stajich J.E."/>
        </authorList>
    </citation>
    <scope>NUCLEOTIDE SEQUENCE [LARGE SCALE GENOMIC DNA]</scope>
    <source>
        <strain evidence="3 4">CBS 357.93</strain>
    </source>
</reference>
<feature type="domain" description="UBC core" evidence="2">
    <location>
        <begin position="4"/>
        <end position="149"/>
    </location>
</feature>